<reference evidence="2" key="1">
    <citation type="submission" date="2006-10" db="EMBL/GenBank/DDBJ databases">
        <title>Complete sequence of Solibacter usitatus Ellin6076.</title>
        <authorList>
            <consortium name="US DOE Joint Genome Institute"/>
            <person name="Copeland A."/>
            <person name="Lucas S."/>
            <person name="Lapidus A."/>
            <person name="Barry K."/>
            <person name="Detter J.C."/>
            <person name="Glavina del Rio T."/>
            <person name="Hammon N."/>
            <person name="Israni S."/>
            <person name="Dalin E."/>
            <person name="Tice H."/>
            <person name="Pitluck S."/>
            <person name="Thompson L.S."/>
            <person name="Brettin T."/>
            <person name="Bruce D."/>
            <person name="Han C."/>
            <person name="Tapia R."/>
            <person name="Gilna P."/>
            <person name="Schmutz J."/>
            <person name="Larimer F."/>
            <person name="Land M."/>
            <person name="Hauser L."/>
            <person name="Kyrpides N."/>
            <person name="Mikhailova N."/>
            <person name="Janssen P.H."/>
            <person name="Kuske C.R."/>
            <person name="Richardson P."/>
        </authorList>
    </citation>
    <scope>NUCLEOTIDE SEQUENCE</scope>
    <source>
        <strain evidence="2">Ellin6076</strain>
    </source>
</reference>
<dbReference type="InParanoid" id="Q026R7"/>
<protein>
    <recommendedName>
        <fullName evidence="3">Glycosyl transferase, group 1</fullName>
    </recommendedName>
</protein>
<dbReference type="HOGENOM" id="CLU_043949_0_0_0"/>
<sequence length="396" mass="43791" precursor="true">MNKEATNSRPSPSPQSEPRPSESDLAPHVNPRVGFFSPLPPARTGVADYSEALLRELRTHGRVDIAPSHCDVALYHLGNNSLHAEIYRRALAEPGVAVLHDAVLQHFFLGQLGETAYIDEFVYNYGEWNRDLALDLWRRRAGSASDDRYFRYPMLKRIAERSRAVVVHNPAAAQAVRDHAPDARIVQIPHLFSAPALPDAAAAFAFRRQLGIEPTIFLFGVFGYLRESKRLIAVLQAFRELYRQVPSTGLLVAGEFVSTDLERAVEPMLREPGVVRVPYLAEHEFWLAASAVDACINLRYPTAGESSGIAVRMMGIGKPVFLTEGLEIAGIPEDACVRIPAGIAERDSLLHHMILLTSFPRVSSALGRRGAAHVETCHCVKQAGKKYWDLLCASCI</sequence>
<evidence type="ECO:0008006" key="3">
    <source>
        <dbReference type="Google" id="ProtNLM"/>
    </source>
</evidence>
<name>Q026R7_SOLUE</name>
<feature type="region of interest" description="Disordered" evidence="1">
    <location>
        <begin position="1"/>
        <end position="27"/>
    </location>
</feature>
<dbReference type="EMBL" id="CP000473">
    <property type="protein sequence ID" value="ABJ83002.1"/>
    <property type="molecule type" value="Genomic_DNA"/>
</dbReference>
<proteinExistence type="predicted"/>
<dbReference type="STRING" id="234267.Acid_2012"/>
<dbReference type="AlphaFoldDB" id="Q026R7"/>
<evidence type="ECO:0000256" key="1">
    <source>
        <dbReference type="SAM" id="MobiDB-lite"/>
    </source>
</evidence>
<dbReference type="KEGG" id="sus:Acid_2012"/>
<gene>
    <name evidence="2" type="ordered locus">Acid_2012</name>
</gene>
<evidence type="ECO:0000313" key="2">
    <source>
        <dbReference type="EMBL" id="ABJ83002.1"/>
    </source>
</evidence>
<dbReference type="Gene3D" id="3.40.50.2000">
    <property type="entry name" value="Glycogen Phosphorylase B"/>
    <property type="match status" value="1"/>
</dbReference>
<accession>Q026R7</accession>
<dbReference type="SUPFAM" id="SSF53756">
    <property type="entry name" value="UDP-Glycosyltransferase/glycogen phosphorylase"/>
    <property type="match status" value="1"/>
</dbReference>
<dbReference type="eggNOG" id="COG2227">
    <property type="taxonomic scope" value="Bacteria"/>
</dbReference>
<dbReference type="CAZy" id="GT4">
    <property type="family name" value="Glycosyltransferase Family 4"/>
</dbReference>
<organism evidence="2">
    <name type="scientific">Solibacter usitatus (strain Ellin6076)</name>
    <dbReference type="NCBI Taxonomy" id="234267"/>
    <lineage>
        <taxon>Bacteria</taxon>
        <taxon>Pseudomonadati</taxon>
        <taxon>Acidobacteriota</taxon>
        <taxon>Terriglobia</taxon>
        <taxon>Bryobacterales</taxon>
        <taxon>Solibacteraceae</taxon>
        <taxon>Candidatus Solibacter</taxon>
    </lineage>
</organism>